<name>A0A8J3AMD1_9BURK</name>
<feature type="region of interest" description="Disordered" evidence="1">
    <location>
        <begin position="62"/>
        <end position="89"/>
    </location>
</feature>
<dbReference type="Proteomes" id="UP000642180">
    <property type="component" value="Unassembled WGS sequence"/>
</dbReference>
<dbReference type="AlphaFoldDB" id="A0A8J3AMD1"/>
<comment type="caution">
    <text evidence="2">The sequence shown here is derived from an EMBL/GenBank/DDBJ whole genome shotgun (WGS) entry which is preliminary data.</text>
</comment>
<accession>A0A8J3AMD1</accession>
<evidence type="ECO:0000313" key="3">
    <source>
        <dbReference type="Proteomes" id="UP000642180"/>
    </source>
</evidence>
<evidence type="ECO:0000313" key="2">
    <source>
        <dbReference type="EMBL" id="GGI16388.1"/>
    </source>
</evidence>
<dbReference type="EMBL" id="BMDI01000001">
    <property type="protein sequence ID" value="GGI16388.1"/>
    <property type="molecule type" value="Genomic_DNA"/>
</dbReference>
<evidence type="ECO:0000256" key="1">
    <source>
        <dbReference type="SAM" id="MobiDB-lite"/>
    </source>
</evidence>
<organism evidence="2 3">
    <name type="scientific">Oxalicibacterium faecigallinarum</name>
    <dbReference type="NCBI Taxonomy" id="573741"/>
    <lineage>
        <taxon>Bacteria</taxon>
        <taxon>Pseudomonadati</taxon>
        <taxon>Pseudomonadota</taxon>
        <taxon>Betaproteobacteria</taxon>
        <taxon>Burkholderiales</taxon>
        <taxon>Oxalobacteraceae</taxon>
        <taxon>Oxalicibacterium</taxon>
    </lineage>
</organism>
<protein>
    <submittedName>
        <fullName evidence="2">Uncharacterized protein</fullName>
    </submittedName>
</protein>
<reference evidence="3" key="1">
    <citation type="journal article" date="2019" name="Int. J. Syst. Evol. Microbiol.">
        <title>The Global Catalogue of Microorganisms (GCM) 10K type strain sequencing project: providing services to taxonomists for standard genome sequencing and annotation.</title>
        <authorList>
            <consortium name="The Broad Institute Genomics Platform"/>
            <consortium name="The Broad Institute Genome Sequencing Center for Infectious Disease"/>
            <person name="Wu L."/>
            <person name="Ma J."/>
        </authorList>
    </citation>
    <scope>NUCLEOTIDE SEQUENCE [LARGE SCALE GENOMIC DNA]</scope>
    <source>
        <strain evidence="3">CCM 2767</strain>
    </source>
</reference>
<sequence length="114" mass="12629">MVTPRCYNTAEALQYLGVKRRFFETQLQPRLSGKGIKCGTSIVYEIKDLDAAWESYKIAAGGERPEVEEGASSWDEPKRPASKARKPAMTLTRSTKLYDFASAASKVLKQPKAG</sequence>
<keyword evidence="3" id="KW-1185">Reference proteome</keyword>
<proteinExistence type="predicted"/>
<gene>
    <name evidence="2" type="ORF">GCM10008066_03710</name>
</gene>